<accession>A0A3N2E108</accession>
<dbReference type="OrthoDB" id="5294470at2"/>
<dbReference type="EMBL" id="RKHR01000003">
    <property type="protein sequence ID" value="ROS05788.1"/>
    <property type="molecule type" value="Genomic_DNA"/>
</dbReference>
<proteinExistence type="predicted"/>
<reference evidence="1 2" key="1">
    <citation type="submission" date="2018-11" db="EMBL/GenBank/DDBJ databases">
        <title>Genomic Encyclopedia of Type Strains, Phase IV (KMG-IV): sequencing the most valuable type-strain genomes for metagenomic binning, comparative biology and taxonomic classification.</title>
        <authorList>
            <person name="Goeker M."/>
        </authorList>
    </citation>
    <scope>NUCLEOTIDE SEQUENCE [LARGE SCALE GENOMIC DNA]</scope>
    <source>
        <strain evidence="1 2">DSM 100316</strain>
    </source>
</reference>
<evidence type="ECO:0000313" key="2">
    <source>
        <dbReference type="Proteomes" id="UP000275394"/>
    </source>
</evidence>
<evidence type="ECO:0000313" key="1">
    <source>
        <dbReference type="EMBL" id="ROS05788.1"/>
    </source>
</evidence>
<protein>
    <recommendedName>
        <fullName evidence="3">Nucleoprotein/polynucleotide-associated enzyme</fullName>
    </recommendedName>
</protein>
<dbReference type="RefSeq" id="WP_123711680.1">
    <property type="nucleotide sequence ID" value="NZ_RKHR01000003.1"/>
</dbReference>
<evidence type="ECO:0008006" key="3">
    <source>
        <dbReference type="Google" id="ProtNLM"/>
    </source>
</evidence>
<dbReference type="Pfam" id="PF09831">
    <property type="entry name" value="DUF2058"/>
    <property type="match status" value="1"/>
</dbReference>
<sequence>MANSLQDQLLKAGLVDDKQLKTAHKAKKKQQKIDRRARTETVDETKQAALEALAKKADKDRGLNQQLNEKAMKKAINAQIKQLISSNALPKNKGEVSFNFTDGSKIKKLYIDEKMQRQLSAGILSIVKQGDQYEIIPTPVANKIAERDPQRIVLQNTMSSTVEETSTESNEEEDWYADYEIPDDLMW</sequence>
<keyword evidence="2" id="KW-1185">Reference proteome</keyword>
<comment type="caution">
    <text evidence="1">The sequence shown here is derived from an EMBL/GenBank/DDBJ whole genome shotgun (WGS) entry which is preliminary data.</text>
</comment>
<dbReference type="AlphaFoldDB" id="A0A3N2E108"/>
<name>A0A3N2E108_9GAMM</name>
<dbReference type="InterPro" id="IPR018636">
    <property type="entry name" value="DUF2058"/>
</dbReference>
<organism evidence="1 2">
    <name type="scientific">Sinobacterium caligoides</name>
    <dbReference type="NCBI Taxonomy" id="933926"/>
    <lineage>
        <taxon>Bacteria</taxon>
        <taxon>Pseudomonadati</taxon>
        <taxon>Pseudomonadota</taxon>
        <taxon>Gammaproteobacteria</taxon>
        <taxon>Cellvibrionales</taxon>
        <taxon>Spongiibacteraceae</taxon>
        <taxon>Sinobacterium</taxon>
    </lineage>
</organism>
<dbReference type="Proteomes" id="UP000275394">
    <property type="component" value="Unassembled WGS sequence"/>
</dbReference>
<gene>
    <name evidence="1" type="ORF">EDC56_1342</name>
</gene>